<dbReference type="NCBIfam" id="TIGR00528">
    <property type="entry name" value="gcvT"/>
    <property type="match status" value="1"/>
</dbReference>
<evidence type="ECO:0000256" key="2">
    <source>
        <dbReference type="ARBA" id="ARBA00012616"/>
    </source>
</evidence>
<dbReference type="InterPro" id="IPR022903">
    <property type="entry name" value="GcvT_bac"/>
</dbReference>
<evidence type="ECO:0000259" key="9">
    <source>
        <dbReference type="Pfam" id="PF01571"/>
    </source>
</evidence>
<evidence type="ECO:0000256" key="7">
    <source>
        <dbReference type="HAMAP-Rule" id="MF_00259"/>
    </source>
</evidence>
<comment type="similarity">
    <text evidence="1 7">Belongs to the GcvT family.</text>
</comment>
<dbReference type="Proteomes" id="UP001551482">
    <property type="component" value="Unassembled WGS sequence"/>
</dbReference>
<dbReference type="Gene3D" id="3.30.70.1400">
    <property type="entry name" value="Aminomethyltransferase beta-barrel domains"/>
    <property type="match status" value="1"/>
</dbReference>
<dbReference type="InterPro" id="IPR027266">
    <property type="entry name" value="TrmE/GcvT-like"/>
</dbReference>
<dbReference type="PANTHER" id="PTHR43757:SF2">
    <property type="entry name" value="AMINOMETHYLTRANSFERASE, MITOCHONDRIAL"/>
    <property type="match status" value="1"/>
</dbReference>
<dbReference type="SUPFAM" id="SSF103025">
    <property type="entry name" value="Folate-binding domain"/>
    <property type="match status" value="1"/>
</dbReference>
<dbReference type="RefSeq" id="WP_358349865.1">
    <property type="nucleotide sequence ID" value="NZ_JBEZFP010000010.1"/>
</dbReference>
<keyword evidence="12" id="KW-1185">Reference proteome</keyword>
<dbReference type="InterPro" id="IPR006223">
    <property type="entry name" value="GcvT"/>
</dbReference>
<dbReference type="NCBIfam" id="NF001567">
    <property type="entry name" value="PRK00389.1"/>
    <property type="match status" value="1"/>
</dbReference>
<dbReference type="EMBL" id="JBEZFP010000010">
    <property type="protein sequence ID" value="MEU8133042.1"/>
    <property type="molecule type" value="Genomic_DNA"/>
</dbReference>
<keyword evidence="3 7" id="KW-0032">Aminotransferase</keyword>
<evidence type="ECO:0000313" key="12">
    <source>
        <dbReference type="Proteomes" id="UP001551482"/>
    </source>
</evidence>
<dbReference type="Pfam" id="PF08669">
    <property type="entry name" value="GCV_T_C"/>
    <property type="match status" value="1"/>
</dbReference>
<evidence type="ECO:0000256" key="5">
    <source>
        <dbReference type="ARBA" id="ARBA00031395"/>
    </source>
</evidence>
<name>A0ABV3DCV6_9ACTN</name>
<keyword evidence="4 7" id="KW-0808">Transferase</keyword>
<evidence type="ECO:0000256" key="4">
    <source>
        <dbReference type="ARBA" id="ARBA00022679"/>
    </source>
</evidence>
<evidence type="ECO:0000313" key="11">
    <source>
        <dbReference type="EMBL" id="MEU8133042.1"/>
    </source>
</evidence>
<comment type="subunit">
    <text evidence="7">The glycine cleavage system is composed of four proteins: P, T, L and H.</text>
</comment>
<dbReference type="Gene3D" id="3.30.1360.120">
    <property type="entry name" value="Probable tRNA modification gtpase trme, domain 1"/>
    <property type="match status" value="1"/>
</dbReference>
<comment type="catalytic activity">
    <reaction evidence="6 7">
        <text>N(6)-[(R)-S(8)-aminomethyldihydrolipoyl]-L-lysyl-[protein] + (6S)-5,6,7,8-tetrahydrofolate = N(6)-[(R)-dihydrolipoyl]-L-lysyl-[protein] + (6R)-5,10-methylene-5,6,7,8-tetrahydrofolate + NH4(+)</text>
        <dbReference type="Rhea" id="RHEA:16945"/>
        <dbReference type="Rhea" id="RHEA-COMP:10475"/>
        <dbReference type="Rhea" id="RHEA-COMP:10492"/>
        <dbReference type="ChEBI" id="CHEBI:15636"/>
        <dbReference type="ChEBI" id="CHEBI:28938"/>
        <dbReference type="ChEBI" id="CHEBI:57453"/>
        <dbReference type="ChEBI" id="CHEBI:83100"/>
        <dbReference type="ChEBI" id="CHEBI:83143"/>
        <dbReference type="EC" id="2.1.2.10"/>
    </reaction>
</comment>
<feature type="domain" description="Aminomethyltransferase C-terminal" evidence="10">
    <location>
        <begin position="305"/>
        <end position="383"/>
    </location>
</feature>
<feature type="compositionally biased region" description="Basic and acidic residues" evidence="8">
    <location>
        <begin position="7"/>
        <end position="25"/>
    </location>
</feature>
<dbReference type="InterPro" id="IPR029043">
    <property type="entry name" value="GcvT/YgfZ_C"/>
</dbReference>
<evidence type="ECO:0000256" key="3">
    <source>
        <dbReference type="ARBA" id="ARBA00022576"/>
    </source>
</evidence>
<feature type="region of interest" description="Disordered" evidence="8">
    <location>
        <begin position="1"/>
        <end position="25"/>
    </location>
</feature>
<gene>
    <name evidence="7 11" type="primary">gcvT</name>
    <name evidence="11" type="ORF">AB0C36_05990</name>
</gene>
<evidence type="ECO:0000259" key="10">
    <source>
        <dbReference type="Pfam" id="PF08669"/>
    </source>
</evidence>
<evidence type="ECO:0000256" key="8">
    <source>
        <dbReference type="SAM" id="MobiDB-lite"/>
    </source>
</evidence>
<dbReference type="Gene3D" id="2.40.30.110">
    <property type="entry name" value="Aminomethyltransferase beta-barrel domains"/>
    <property type="match status" value="1"/>
</dbReference>
<dbReference type="PANTHER" id="PTHR43757">
    <property type="entry name" value="AMINOMETHYLTRANSFERASE"/>
    <property type="match status" value="1"/>
</dbReference>
<proteinExistence type="inferred from homology"/>
<dbReference type="Pfam" id="PF01571">
    <property type="entry name" value="GCV_T"/>
    <property type="match status" value="1"/>
</dbReference>
<evidence type="ECO:0000256" key="1">
    <source>
        <dbReference type="ARBA" id="ARBA00008609"/>
    </source>
</evidence>
<accession>A0ABV3DCV6</accession>
<organism evidence="11 12">
    <name type="scientific">Streptodolium elevatio</name>
    <dbReference type="NCBI Taxonomy" id="3157996"/>
    <lineage>
        <taxon>Bacteria</taxon>
        <taxon>Bacillati</taxon>
        <taxon>Actinomycetota</taxon>
        <taxon>Actinomycetes</taxon>
        <taxon>Kitasatosporales</taxon>
        <taxon>Streptomycetaceae</taxon>
        <taxon>Streptodolium</taxon>
    </lineage>
</organism>
<dbReference type="SUPFAM" id="SSF101790">
    <property type="entry name" value="Aminomethyltransferase beta-barrel domain"/>
    <property type="match status" value="1"/>
</dbReference>
<protein>
    <recommendedName>
        <fullName evidence="2 7">Aminomethyltransferase</fullName>
        <ecNumber evidence="2 7">2.1.2.10</ecNumber>
    </recommendedName>
    <alternativeName>
        <fullName evidence="5 7">Glycine cleavage system T protein</fullName>
    </alternativeName>
</protein>
<dbReference type="GO" id="GO:0004047">
    <property type="term" value="F:aminomethyltransferase activity"/>
    <property type="evidence" value="ECO:0007669"/>
    <property type="project" value="UniProtKB-EC"/>
</dbReference>
<dbReference type="InterPro" id="IPR013977">
    <property type="entry name" value="GcvT_C"/>
</dbReference>
<dbReference type="Gene3D" id="4.10.1250.10">
    <property type="entry name" value="Aminomethyltransferase fragment"/>
    <property type="match status" value="1"/>
</dbReference>
<sequence>MTSNQAAHEERPEGRAEERAQERRTPLDAVHDALGATMTDFAGWRMPLRYGSESAEHRAVREAAGLFDLTHMGEIAVTGPEAAQALDHALVGFISKIGVDRARYTMICDADGGILDDLIVYRTGETEYLVVANASNAPLVAAELTARAAGFDAVVTDRSADYALLAVQGPHAVAILAPLTDLDLAQVKYYAADRAVVAGVDVLLARTGYTGEDGFELFCAPADAKRLWTSLAEVGTEHGMIPAGLSCRDTLRLEAGMPLYGHELTTSVTPYEANLGRVVRLDKPEDFVGRDALAAREKEGPRATLVGLRSPGRRVPRAGYAVLDPATKQPVGEVTSGAPSPTLGAPIAMAYVPLEHAEPGTRLAIDIRGTAEPVEVVALPFYKRQ</sequence>
<dbReference type="PIRSF" id="PIRSF006487">
    <property type="entry name" value="GcvT"/>
    <property type="match status" value="1"/>
</dbReference>
<comment type="caution">
    <text evidence="11">The sequence shown here is derived from an EMBL/GenBank/DDBJ whole genome shotgun (WGS) entry which is preliminary data.</text>
</comment>
<evidence type="ECO:0000256" key="6">
    <source>
        <dbReference type="ARBA" id="ARBA00047665"/>
    </source>
</evidence>
<dbReference type="EC" id="2.1.2.10" evidence="2 7"/>
<dbReference type="InterPro" id="IPR028896">
    <property type="entry name" value="GcvT/YgfZ/DmdA"/>
</dbReference>
<reference evidence="11 12" key="1">
    <citation type="submission" date="2024-06" db="EMBL/GenBank/DDBJ databases">
        <title>The Natural Products Discovery Center: Release of the First 8490 Sequenced Strains for Exploring Actinobacteria Biosynthetic Diversity.</title>
        <authorList>
            <person name="Kalkreuter E."/>
            <person name="Kautsar S.A."/>
            <person name="Yang D."/>
            <person name="Bader C.D."/>
            <person name="Teijaro C.N."/>
            <person name="Fluegel L."/>
            <person name="Davis C.M."/>
            <person name="Simpson J.R."/>
            <person name="Lauterbach L."/>
            <person name="Steele A.D."/>
            <person name="Gui C."/>
            <person name="Meng S."/>
            <person name="Li G."/>
            <person name="Viehrig K."/>
            <person name="Ye F."/>
            <person name="Su P."/>
            <person name="Kiefer A.F."/>
            <person name="Nichols A."/>
            <person name="Cepeda A.J."/>
            <person name="Yan W."/>
            <person name="Fan B."/>
            <person name="Jiang Y."/>
            <person name="Adhikari A."/>
            <person name="Zheng C.-J."/>
            <person name="Schuster L."/>
            <person name="Cowan T.M."/>
            <person name="Smanski M.J."/>
            <person name="Chevrette M.G."/>
            <person name="De Carvalho L.P.S."/>
            <person name="Shen B."/>
        </authorList>
    </citation>
    <scope>NUCLEOTIDE SEQUENCE [LARGE SCALE GENOMIC DNA]</scope>
    <source>
        <strain evidence="11 12">NPDC048946</strain>
    </source>
</reference>
<comment type="function">
    <text evidence="7">The glycine cleavage system catalyzes the degradation of glycine.</text>
</comment>
<dbReference type="HAMAP" id="MF_00259">
    <property type="entry name" value="GcvT"/>
    <property type="match status" value="1"/>
</dbReference>
<feature type="domain" description="GCVT N-terminal" evidence="9">
    <location>
        <begin position="29"/>
        <end position="283"/>
    </location>
</feature>
<dbReference type="InterPro" id="IPR006222">
    <property type="entry name" value="GCVT_N"/>
</dbReference>